<dbReference type="Pfam" id="PF04909">
    <property type="entry name" value="Amidohydro_2"/>
    <property type="match status" value="1"/>
</dbReference>
<dbReference type="InterPro" id="IPR006680">
    <property type="entry name" value="Amidohydro-rel"/>
</dbReference>
<dbReference type="Gene3D" id="3.20.20.140">
    <property type="entry name" value="Metal-dependent hydrolases"/>
    <property type="match status" value="1"/>
</dbReference>
<evidence type="ECO:0000313" key="5">
    <source>
        <dbReference type="EMBL" id="VFJ75309.1"/>
    </source>
</evidence>
<dbReference type="InterPro" id="IPR032465">
    <property type="entry name" value="ACMSD"/>
</dbReference>
<dbReference type="GO" id="GO:0019748">
    <property type="term" value="P:secondary metabolic process"/>
    <property type="evidence" value="ECO:0007669"/>
    <property type="project" value="TreeGrafter"/>
</dbReference>
<feature type="region of interest" description="Disordered" evidence="2">
    <location>
        <begin position="162"/>
        <end position="183"/>
    </location>
</feature>
<dbReference type="EMBL" id="CAADFL010000533">
    <property type="protein sequence ID" value="VFK18242.1"/>
    <property type="molecule type" value="Genomic_DNA"/>
</dbReference>
<dbReference type="EMBL" id="CAADEZ010000824">
    <property type="protein sequence ID" value="VFJ75309.1"/>
    <property type="molecule type" value="Genomic_DNA"/>
</dbReference>
<evidence type="ECO:0000256" key="1">
    <source>
        <dbReference type="ARBA" id="ARBA00023239"/>
    </source>
</evidence>
<evidence type="ECO:0000313" key="6">
    <source>
        <dbReference type="EMBL" id="VFK18242.1"/>
    </source>
</evidence>
<dbReference type="GO" id="GO:0016831">
    <property type="term" value="F:carboxy-lyase activity"/>
    <property type="evidence" value="ECO:0007669"/>
    <property type="project" value="InterPro"/>
</dbReference>
<gene>
    <name evidence="5" type="ORF">BECKFM1743A_GA0114220_108241</name>
    <name evidence="6" type="ORF">BECKFM1743B_GA0114221_105331</name>
    <name evidence="4" type="ORF">BECKFM1743C_GA0114222_105541</name>
</gene>
<reference evidence="5" key="1">
    <citation type="submission" date="2019-02" db="EMBL/GenBank/DDBJ databases">
        <authorList>
            <person name="Gruber-Vodicka R. H."/>
            <person name="Seah K. B. B."/>
        </authorList>
    </citation>
    <scope>NUCLEOTIDE SEQUENCE</scope>
    <source>
        <strain evidence="5">BECK_BZ163</strain>
        <strain evidence="6">BECK_BZ164</strain>
        <strain evidence="4">BECK_BZ165</strain>
    </source>
</reference>
<dbReference type="PANTHER" id="PTHR21240">
    <property type="entry name" value="2-AMINO-3-CARBOXYLMUCONATE-6-SEMIALDEHYDE DECARBOXYLASE"/>
    <property type="match status" value="1"/>
</dbReference>
<dbReference type="SUPFAM" id="SSF51556">
    <property type="entry name" value="Metallo-dependent hydrolases"/>
    <property type="match status" value="1"/>
</dbReference>
<dbReference type="GO" id="GO:0016787">
    <property type="term" value="F:hydrolase activity"/>
    <property type="evidence" value="ECO:0007669"/>
    <property type="project" value="UniProtKB-KW"/>
</dbReference>
<feature type="compositionally biased region" description="Basic and acidic residues" evidence="2">
    <location>
        <begin position="168"/>
        <end position="183"/>
    </location>
</feature>
<dbReference type="InterPro" id="IPR032466">
    <property type="entry name" value="Metal_Hydrolase"/>
</dbReference>
<evidence type="ECO:0000259" key="3">
    <source>
        <dbReference type="Pfam" id="PF04909"/>
    </source>
</evidence>
<dbReference type="AlphaFoldDB" id="A0A450TZ57"/>
<feature type="domain" description="Amidohydrolase-related" evidence="3">
    <location>
        <begin position="86"/>
        <end position="372"/>
    </location>
</feature>
<protein>
    <submittedName>
        <fullName evidence="5">Predicted metal-dependent hydrolase, TIM-barrel fold</fullName>
    </submittedName>
</protein>
<organism evidence="5">
    <name type="scientific">Candidatus Kentrum sp. FM</name>
    <dbReference type="NCBI Taxonomy" id="2126340"/>
    <lineage>
        <taxon>Bacteria</taxon>
        <taxon>Pseudomonadati</taxon>
        <taxon>Pseudomonadota</taxon>
        <taxon>Gammaproteobacteria</taxon>
        <taxon>Candidatus Kentrum</taxon>
    </lineage>
</organism>
<keyword evidence="1" id="KW-0456">Lyase</keyword>
<dbReference type="EMBL" id="CAADFA010000554">
    <property type="protein sequence ID" value="VFJ70349.1"/>
    <property type="molecule type" value="Genomic_DNA"/>
</dbReference>
<evidence type="ECO:0000256" key="2">
    <source>
        <dbReference type="SAM" id="MobiDB-lite"/>
    </source>
</evidence>
<keyword evidence="5" id="KW-0378">Hydrolase</keyword>
<accession>A0A450TZ57</accession>
<dbReference type="PANTHER" id="PTHR21240:SF28">
    <property type="entry name" value="ISO-OROTATE DECARBOXYLASE (EUROFUNG)"/>
    <property type="match status" value="1"/>
</dbReference>
<proteinExistence type="predicted"/>
<dbReference type="GO" id="GO:0005737">
    <property type="term" value="C:cytoplasm"/>
    <property type="evidence" value="ECO:0007669"/>
    <property type="project" value="TreeGrafter"/>
</dbReference>
<sequence length="372" mass="42903">MLIYFHGNCAFSLPNFMTHRASLWDTIRLLHLPPPADFSDQSDMGQSRRISNNDYCSQRWHYRHIDCLPERIACGACTEWLRRMLIDCHTHVSPSRGDDLLRELNRVAVTHAIVMIIPSAMTITEEGDYALEINDMTLERMREDNRRLGTWARDVAPNPLPRVMNSSFHDRRQSVDEQTENNRRDLPRRAALLPFAWLDYRIKQAASFFEQLVARYHFKGLKIHQAFNGPADDRYFDLVDKAVALDIPIMIHTGFRESAPAKNIGILASQFPRGKFICAHLLEESGLNAKSDYFRLANDHGNVYLECSYVRHPRRLREFVRAVGADRILFGSDFPFGAGDIAWDLTKVRWAGIDDDAKEKILWKNAAALFEL</sequence>
<name>A0A450TZ57_9GAMM</name>
<evidence type="ECO:0000313" key="4">
    <source>
        <dbReference type="EMBL" id="VFJ70349.1"/>
    </source>
</evidence>